<proteinExistence type="predicted"/>
<evidence type="ECO:0000256" key="1">
    <source>
        <dbReference type="SAM" id="MobiDB-lite"/>
    </source>
</evidence>
<dbReference type="Proteomes" id="UP001302126">
    <property type="component" value="Unassembled WGS sequence"/>
</dbReference>
<name>A0AAN6WIN7_9PEZI</name>
<accession>A0AAN6WIN7</accession>
<reference evidence="2" key="2">
    <citation type="submission" date="2023-05" db="EMBL/GenBank/DDBJ databases">
        <authorList>
            <consortium name="Lawrence Berkeley National Laboratory"/>
            <person name="Steindorff A."/>
            <person name="Hensen N."/>
            <person name="Bonometti L."/>
            <person name="Westerberg I."/>
            <person name="Brannstrom I.O."/>
            <person name="Guillou S."/>
            <person name="Cros-Aarteil S."/>
            <person name="Calhoun S."/>
            <person name="Haridas S."/>
            <person name="Kuo A."/>
            <person name="Mondo S."/>
            <person name="Pangilinan J."/>
            <person name="Riley R."/>
            <person name="Labutti K."/>
            <person name="Andreopoulos B."/>
            <person name="Lipzen A."/>
            <person name="Chen C."/>
            <person name="Yanf M."/>
            <person name="Daum C."/>
            <person name="Ng V."/>
            <person name="Clum A."/>
            <person name="Ohm R."/>
            <person name="Martin F."/>
            <person name="Silar P."/>
            <person name="Natvig D."/>
            <person name="Lalanne C."/>
            <person name="Gautier V."/>
            <person name="Ament-Velasquez S.L."/>
            <person name="Kruys A."/>
            <person name="Hutchinson M.I."/>
            <person name="Powell A.J."/>
            <person name="Barry K."/>
            <person name="Miller A.N."/>
            <person name="Grigoriev I.V."/>
            <person name="Debuchy R."/>
            <person name="Gladieux P."/>
            <person name="Thoren M.H."/>
            <person name="Johannesson H."/>
        </authorList>
    </citation>
    <scope>NUCLEOTIDE SEQUENCE</scope>
    <source>
        <strain evidence="2">PSN309</strain>
    </source>
</reference>
<feature type="compositionally biased region" description="Polar residues" evidence="1">
    <location>
        <begin position="234"/>
        <end position="249"/>
    </location>
</feature>
<feature type="compositionally biased region" description="Low complexity" evidence="1">
    <location>
        <begin position="221"/>
        <end position="233"/>
    </location>
</feature>
<evidence type="ECO:0000313" key="2">
    <source>
        <dbReference type="EMBL" id="KAK4182120.1"/>
    </source>
</evidence>
<comment type="caution">
    <text evidence="2">The sequence shown here is derived from an EMBL/GenBank/DDBJ whole genome shotgun (WGS) entry which is preliminary data.</text>
</comment>
<reference evidence="2" key="1">
    <citation type="journal article" date="2023" name="Mol. Phylogenet. Evol.">
        <title>Genome-scale phylogeny and comparative genomics of the fungal order Sordariales.</title>
        <authorList>
            <person name="Hensen N."/>
            <person name="Bonometti L."/>
            <person name="Westerberg I."/>
            <person name="Brannstrom I.O."/>
            <person name="Guillou S."/>
            <person name="Cros-Aarteil S."/>
            <person name="Calhoun S."/>
            <person name="Haridas S."/>
            <person name="Kuo A."/>
            <person name="Mondo S."/>
            <person name="Pangilinan J."/>
            <person name="Riley R."/>
            <person name="LaButti K."/>
            <person name="Andreopoulos B."/>
            <person name="Lipzen A."/>
            <person name="Chen C."/>
            <person name="Yan M."/>
            <person name="Daum C."/>
            <person name="Ng V."/>
            <person name="Clum A."/>
            <person name="Steindorff A."/>
            <person name="Ohm R.A."/>
            <person name="Martin F."/>
            <person name="Silar P."/>
            <person name="Natvig D.O."/>
            <person name="Lalanne C."/>
            <person name="Gautier V."/>
            <person name="Ament-Velasquez S.L."/>
            <person name="Kruys A."/>
            <person name="Hutchinson M.I."/>
            <person name="Powell A.J."/>
            <person name="Barry K."/>
            <person name="Miller A.N."/>
            <person name="Grigoriev I.V."/>
            <person name="Debuchy R."/>
            <person name="Gladieux P."/>
            <person name="Hiltunen Thoren M."/>
            <person name="Johannesson H."/>
        </authorList>
    </citation>
    <scope>NUCLEOTIDE SEQUENCE</scope>
    <source>
        <strain evidence="2">PSN309</strain>
    </source>
</reference>
<evidence type="ECO:0000313" key="3">
    <source>
        <dbReference type="Proteomes" id="UP001302126"/>
    </source>
</evidence>
<sequence length="279" mass="29103">MKYEFALMAGVAVAFTPPSPQPPSQTGCPTVTATRELCATCTIPACLVISTLIQNCLCPTPIPTVYLDFPCVDGGCNGAGCSTSYQILTQEIGCLSTSTYPPGPSSTGSGTPSSATTYSPGPSSTGKPSGDTTATWVTTQTTTECTTDEPEPTYTDTVTSTEDCTTDEPEPTYTDTVTSTTDCSTDEPEESTSTTLITVTSTKPCPGCQHTSSFEPDDDTTTTLPPHTLSNPPVSSVTPAPNGTFHSTTRLPWTTSLSSSVVQGGVGRMRPFFGLGFWF</sequence>
<feature type="compositionally biased region" description="Low complexity" evidence="1">
    <location>
        <begin position="152"/>
        <end position="163"/>
    </location>
</feature>
<protein>
    <submittedName>
        <fullName evidence="2">Uncharacterized protein</fullName>
    </submittedName>
</protein>
<organism evidence="2 3">
    <name type="scientific">Podospora australis</name>
    <dbReference type="NCBI Taxonomy" id="1536484"/>
    <lineage>
        <taxon>Eukaryota</taxon>
        <taxon>Fungi</taxon>
        <taxon>Dikarya</taxon>
        <taxon>Ascomycota</taxon>
        <taxon>Pezizomycotina</taxon>
        <taxon>Sordariomycetes</taxon>
        <taxon>Sordariomycetidae</taxon>
        <taxon>Sordariales</taxon>
        <taxon>Podosporaceae</taxon>
        <taxon>Podospora</taxon>
    </lineage>
</organism>
<feature type="region of interest" description="Disordered" evidence="1">
    <location>
        <begin position="101"/>
        <end position="194"/>
    </location>
</feature>
<feature type="region of interest" description="Disordered" evidence="1">
    <location>
        <begin position="210"/>
        <end position="249"/>
    </location>
</feature>
<gene>
    <name evidence="2" type="ORF">QBC35DRAFT_207548</name>
</gene>
<dbReference type="AlphaFoldDB" id="A0AAN6WIN7"/>
<dbReference type="EMBL" id="MU864749">
    <property type="protein sequence ID" value="KAK4182120.1"/>
    <property type="molecule type" value="Genomic_DNA"/>
</dbReference>
<feature type="compositionally biased region" description="Low complexity" evidence="1">
    <location>
        <begin position="101"/>
        <end position="145"/>
    </location>
</feature>
<feature type="compositionally biased region" description="Low complexity" evidence="1">
    <location>
        <begin position="171"/>
        <end position="183"/>
    </location>
</feature>
<keyword evidence="3" id="KW-1185">Reference proteome</keyword>